<dbReference type="RefSeq" id="WP_278017264.1">
    <property type="nucleotide sequence ID" value="NZ_CP121106.1"/>
</dbReference>
<dbReference type="EMBL" id="CP121106">
    <property type="protein sequence ID" value="WFL78574.1"/>
    <property type="molecule type" value="Genomic_DNA"/>
</dbReference>
<protein>
    <submittedName>
        <fullName evidence="1">Uncharacterized protein</fullName>
    </submittedName>
</protein>
<reference evidence="1 2" key="1">
    <citation type="submission" date="2023-03" db="EMBL/GenBank/DDBJ databases">
        <title>Altererythrobacter sp. CAU 1644 isolated from sand.</title>
        <authorList>
            <person name="Kim W."/>
        </authorList>
    </citation>
    <scope>NUCLEOTIDE SEQUENCE [LARGE SCALE GENOMIC DNA]</scope>
    <source>
        <strain evidence="1 2">CAU 1644</strain>
    </source>
</reference>
<gene>
    <name evidence="1" type="ORF">P7228_05780</name>
</gene>
<sequence>MTVLGWLKRVFRGGEKSGWAATPGSIVQSATSSRDKAEAISYAVNLSGLVKCEPDAMAFYESAFADHPERFLTYKELRKRGDLLDPVALKALGLRSNVKLSKQLLATLNEAGADDPINSANVIGLTISTALCTLRDLENFKSAGVNDAVFCASNMAAGPCGAAAKMDRNSVRVSKAPLLPLGSCSHPDQCSCRYLASFAVDRA</sequence>
<evidence type="ECO:0000313" key="1">
    <source>
        <dbReference type="EMBL" id="WFL78574.1"/>
    </source>
</evidence>
<accession>A0ABY8G1P6</accession>
<proteinExistence type="predicted"/>
<evidence type="ECO:0000313" key="2">
    <source>
        <dbReference type="Proteomes" id="UP001215827"/>
    </source>
</evidence>
<name>A0ABY8G1P6_9SPHN</name>
<keyword evidence="2" id="KW-1185">Reference proteome</keyword>
<organism evidence="1 2">
    <name type="scientific">Altererythrobacter arenosus</name>
    <dbReference type="NCBI Taxonomy" id="3032592"/>
    <lineage>
        <taxon>Bacteria</taxon>
        <taxon>Pseudomonadati</taxon>
        <taxon>Pseudomonadota</taxon>
        <taxon>Alphaproteobacteria</taxon>
        <taxon>Sphingomonadales</taxon>
        <taxon>Erythrobacteraceae</taxon>
        <taxon>Altererythrobacter</taxon>
    </lineage>
</organism>
<dbReference type="Proteomes" id="UP001215827">
    <property type="component" value="Chromosome"/>
</dbReference>